<gene>
    <name evidence="2" type="ORF">LIER_23413</name>
</gene>
<reference evidence="2 3" key="1">
    <citation type="submission" date="2024-01" db="EMBL/GenBank/DDBJ databases">
        <title>The complete chloroplast genome sequence of Lithospermum erythrorhizon: insights into the phylogenetic relationship among Boraginaceae species and the maternal lineages of purple gromwells.</title>
        <authorList>
            <person name="Okada T."/>
            <person name="Watanabe K."/>
        </authorList>
    </citation>
    <scope>NUCLEOTIDE SEQUENCE [LARGE SCALE GENOMIC DNA]</scope>
</reference>
<feature type="compositionally biased region" description="Low complexity" evidence="1">
    <location>
        <begin position="1"/>
        <end position="14"/>
    </location>
</feature>
<comment type="caution">
    <text evidence="2">The sequence shown here is derived from an EMBL/GenBank/DDBJ whole genome shotgun (WGS) entry which is preliminary data.</text>
</comment>
<evidence type="ECO:0000313" key="3">
    <source>
        <dbReference type="Proteomes" id="UP001454036"/>
    </source>
</evidence>
<dbReference type="AlphaFoldDB" id="A0AAV3R0L7"/>
<accession>A0AAV3R0L7</accession>
<proteinExistence type="predicted"/>
<evidence type="ECO:0000256" key="1">
    <source>
        <dbReference type="SAM" id="MobiDB-lite"/>
    </source>
</evidence>
<dbReference type="Proteomes" id="UP001454036">
    <property type="component" value="Unassembled WGS sequence"/>
</dbReference>
<protein>
    <submittedName>
        <fullName evidence="2">Uncharacterized protein</fullName>
    </submittedName>
</protein>
<name>A0AAV3R0L7_LITER</name>
<organism evidence="2 3">
    <name type="scientific">Lithospermum erythrorhizon</name>
    <name type="common">Purple gromwell</name>
    <name type="synonym">Lithospermum officinale var. erythrorhizon</name>
    <dbReference type="NCBI Taxonomy" id="34254"/>
    <lineage>
        <taxon>Eukaryota</taxon>
        <taxon>Viridiplantae</taxon>
        <taxon>Streptophyta</taxon>
        <taxon>Embryophyta</taxon>
        <taxon>Tracheophyta</taxon>
        <taxon>Spermatophyta</taxon>
        <taxon>Magnoliopsida</taxon>
        <taxon>eudicotyledons</taxon>
        <taxon>Gunneridae</taxon>
        <taxon>Pentapetalae</taxon>
        <taxon>asterids</taxon>
        <taxon>lamiids</taxon>
        <taxon>Boraginales</taxon>
        <taxon>Boraginaceae</taxon>
        <taxon>Boraginoideae</taxon>
        <taxon>Lithospermeae</taxon>
        <taxon>Lithospermum</taxon>
    </lineage>
</organism>
<dbReference type="EMBL" id="BAABME010006586">
    <property type="protein sequence ID" value="GAA0168771.1"/>
    <property type="molecule type" value="Genomic_DNA"/>
</dbReference>
<feature type="compositionally biased region" description="Basic and acidic residues" evidence="1">
    <location>
        <begin position="18"/>
        <end position="40"/>
    </location>
</feature>
<keyword evidence="3" id="KW-1185">Reference proteome</keyword>
<sequence length="178" mass="19528">MHPSPLGFESSGSSKSKHSLDSFAEDRDQKHARGPRKEASSSHGSRMVPLAYPMTVLIPIPLVISNNAVEEQVVELSSSASELEHTDLVDTGESPECFATEKHHGEVQEAATIKARARDIRVQAQGRRSVVTHLDLEAADTSQRIHTLEERVRAERAKHLVSLSSELKAPRLDLLGLL</sequence>
<evidence type="ECO:0000313" key="2">
    <source>
        <dbReference type="EMBL" id="GAA0168771.1"/>
    </source>
</evidence>
<feature type="region of interest" description="Disordered" evidence="1">
    <location>
        <begin position="1"/>
        <end position="46"/>
    </location>
</feature>